<dbReference type="InterPro" id="IPR002190">
    <property type="entry name" value="MHD_dom"/>
</dbReference>
<organism evidence="3 4">
    <name type="scientific">Rhinolophus ferrumequinum</name>
    <name type="common">Greater horseshoe bat</name>
    <dbReference type="NCBI Taxonomy" id="59479"/>
    <lineage>
        <taxon>Eukaryota</taxon>
        <taxon>Metazoa</taxon>
        <taxon>Chordata</taxon>
        <taxon>Craniata</taxon>
        <taxon>Vertebrata</taxon>
        <taxon>Euteleostomi</taxon>
        <taxon>Mammalia</taxon>
        <taxon>Eutheria</taxon>
        <taxon>Laurasiatheria</taxon>
        <taxon>Chiroptera</taxon>
        <taxon>Yinpterochiroptera</taxon>
        <taxon>Rhinolophoidea</taxon>
        <taxon>Rhinolophidae</taxon>
        <taxon>Rhinolophinae</taxon>
        <taxon>Rhinolophus</taxon>
    </lineage>
</organism>
<dbReference type="FunFam" id="1.10.10.1200:FF:000007">
    <property type="entry name" value="Melanoma-associated antigen C2"/>
    <property type="match status" value="1"/>
</dbReference>
<evidence type="ECO:0000259" key="2">
    <source>
        <dbReference type="PROSITE" id="PS50838"/>
    </source>
</evidence>
<name>A0A671DM70_RHIFE</name>
<dbReference type="PROSITE" id="PS50838">
    <property type="entry name" value="MAGE"/>
    <property type="match status" value="1"/>
</dbReference>
<evidence type="ECO:0000313" key="3">
    <source>
        <dbReference type="Ensembl" id="ENSRFEP00010000480.1"/>
    </source>
</evidence>
<proteinExistence type="predicted"/>
<evidence type="ECO:0000256" key="1">
    <source>
        <dbReference type="SAM" id="MobiDB-lite"/>
    </source>
</evidence>
<dbReference type="AlphaFoldDB" id="A0A671DM70"/>
<dbReference type="PANTHER" id="PTHR11736:SF24">
    <property type="entry name" value="MAGE DOMAIN-CONTAINING PROTEIN"/>
    <property type="match status" value="1"/>
</dbReference>
<dbReference type="InterPro" id="IPR037445">
    <property type="entry name" value="MAGE"/>
</dbReference>
<dbReference type="GeneTree" id="ENSGT00940000165165"/>
<accession>A0A671DM70</accession>
<feature type="domain" description="MAGE" evidence="2">
    <location>
        <begin position="138"/>
        <end position="336"/>
    </location>
</feature>
<dbReference type="SMART" id="SM01373">
    <property type="entry name" value="MAGE"/>
    <property type="match status" value="1"/>
</dbReference>
<dbReference type="Gene3D" id="1.10.10.1210">
    <property type="entry name" value="MAGE homology domain, winged helix WH2 motif"/>
    <property type="match status" value="1"/>
</dbReference>
<dbReference type="Proteomes" id="UP000472240">
    <property type="component" value="Chromosome 1"/>
</dbReference>
<dbReference type="Pfam" id="PF01454">
    <property type="entry name" value="MAGE"/>
    <property type="match status" value="1"/>
</dbReference>
<dbReference type="PANTHER" id="PTHR11736">
    <property type="entry name" value="MELANOMA-ASSOCIATED ANTIGEN MAGE ANTIGEN"/>
    <property type="match status" value="1"/>
</dbReference>
<evidence type="ECO:0000313" key="4">
    <source>
        <dbReference type="Proteomes" id="UP000472240"/>
    </source>
</evidence>
<feature type="region of interest" description="Disordered" evidence="1">
    <location>
        <begin position="65"/>
        <end position="88"/>
    </location>
</feature>
<dbReference type="InParanoid" id="A0A671DM70"/>
<reference evidence="3" key="4">
    <citation type="submission" date="2025-08" db="UniProtKB">
        <authorList>
            <consortium name="Ensembl"/>
        </authorList>
    </citation>
    <scope>IDENTIFICATION</scope>
</reference>
<dbReference type="Ensembl" id="ENSRFET00010000540.1">
    <property type="protein sequence ID" value="ENSRFEP00010000480.1"/>
    <property type="gene ID" value="ENSRFEG00010000391.1"/>
</dbReference>
<dbReference type="OMA" id="YSWRENF"/>
<keyword evidence="4" id="KW-1185">Reference proteome</keyword>
<sequence length="355" mass="40273">ASKSPFPVVLYHQPSCLYSCLLPPPRVRMSQYQKIPHCTRKQHHAHNETQRLEVAQVSKSLEETHLSSHPLVPGNSKETVAAGTDSIPQCPQSAYSSNTVIRVTSSKKSNKLFGRQGKNSSASSKYLPGTENLTLNPLDEKATLLVDFLLCEYKMNVLQTKKADMIDIVIKEDRDAFPEILRKASDHMELVFGVEVKEVESSSHSYALVNKLGLTYDPRLSGEEGAPNTSLLIFILGVIFVKGNHATEEEILEVLNMIDLYSWRENFMFRSKHTIKNLVWQKYLEYQQVPNSDPPRYEYLWGPRAHTEVSKKKLLEFLTKISQSHPTCFPPLFEKALRNEVEKARAAARAGCFRI</sequence>
<dbReference type="GO" id="GO:0000122">
    <property type="term" value="P:negative regulation of transcription by RNA polymerase II"/>
    <property type="evidence" value="ECO:0007669"/>
    <property type="project" value="TreeGrafter"/>
</dbReference>
<dbReference type="InterPro" id="IPR041899">
    <property type="entry name" value="MAGE_WH2"/>
</dbReference>
<dbReference type="FunFam" id="1.10.10.1210:FF:000001">
    <property type="entry name" value="melanoma-associated antigen D1"/>
    <property type="match status" value="1"/>
</dbReference>
<dbReference type="InterPro" id="IPR021072">
    <property type="entry name" value="MAGE_N"/>
</dbReference>
<protein>
    <recommendedName>
        <fullName evidence="2">MAGE domain-containing protein</fullName>
    </recommendedName>
</protein>
<dbReference type="InterPro" id="IPR041898">
    <property type="entry name" value="MAGE_WH1"/>
</dbReference>
<dbReference type="SMART" id="SM01392">
    <property type="entry name" value="MAGE_N"/>
    <property type="match status" value="1"/>
</dbReference>
<reference evidence="3 4" key="1">
    <citation type="journal article" date="2015" name="Annu Rev Anim Biosci">
        <title>The Genome 10K Project: a way forward.</title>
        <authorList>
            <person name="Koepfli K.P."/>
            <person name="Paten B."/>
            <person name="O'Brien S.J."/>
            <person name="Koepfli K.P."/>
            <person name="Paten B."/>
            <person name="Antunes A."/>
            <person name="Belov K."/>
            <person name="Bustamante C."/>
            <person name="Castoe T.A."/>
            <person name="Clawson H."/>
            <person name="Crawford A.J."/>
            <person name="Diekhans M."/>
            <person name="Distel D."/>
            <person name="Durbin R."/>
            <person name="Earl D."/>
            <person name="Fujita M.K."/>
            <person name="Gamble T."/>
            <person name="Georges A."/>
            <person name="Gemmell N."/>
            <person name="Gilbert M.T."/>
            <person name="Graves J.M."/>
            <person name="Green R.E."/>
            <person name="Hickey G."/>
            <person name="Jarvis E.D."/>
            <person name="Johnson W."/>
            <person name="Komissarov A."/>
            <person name="Korf I."/>
            <person name="Kuhn R."/>
            <person name="Larkin D.M."/>
            <person name="Lewin H."/>
            <person name="Lopez J.V."/>
            <person name="Ma J."/>
            <person name="Marques-Bonet T."/>
            <person name="Miller W."/>
            <person name="Murphy R."/>
            <person name="Pevzner P."/>
            <person name="Shapiro B."/>
            <person name="Steiner C."/>
            <person name="Tamazian G."/>
            <person name="Venkatesh B."/>
            <person name="Wang J."/>
            <person name="Wayne R."/>
            <person name="Wiley E."/>
            <person name="Yang H."/>
            <person name="Zhang G."/>
            <person name="Haussler D."/>
            <person name="Ryder O."/>
            <person name="O'Brien S.J."/>
        </authorList>
    </citation>
    <scope>NUCLEOTIDE SEQUENCE</scope>
</reference>
<reference evidence="4" key="3">
    <citation type="submission" date="2018-12" db="EMBL/GenBank/DDBJ databases">
        <title>G10K-VGP greater horseshoe bat female genome, primary haplotype.</title>
        <authorList>
            <person name="Teeling E."/>
            <person name="Myers G."/>
            <person name="Vernes S."/>
            <person name="Pippel M."/>
            <person name="Winkler S."/>
            <person name="Fedrigo O."/>
            <person name="Rhie A."/>
            <person name="Koren S."/>
            <person name="Phillippy A."/>
            <person name="Lewin H."/>
            <person name="Damas J."/>
            <person name="Howe K."/>
            <person name="Mountcastle J."/>
            <person name="Jarvis E.D."/>
        </authorList>
    </citation>
    <scope>NUCLEOTIDE SEQUENCE [LARGE SCALE GENOMIC DNA]</scope>
</reference>
<dbReference type="Gene3D" id="1.10.10.1200">
    <property type="entry name" value="MAGE homology domain, winged helix WH1 motif"/>
    <property type="match status" value="1"/>
</dbReference>
<reference evidence="3" key="5">
    <citation type="submission" date="2025-09" db="UniProtKB">
        <authorList>
            <consortium name="Ensembl"/>
        </authorList>
    </citation>
    <scope>IDENTIFICATION</scope>
</reference>
<dbReference type="GO" id="GO:0005634">
    <property type="term" value="C:nucleus"/>
    <property type="evidence" value="ECO:0007669"/>
    <property type="project" value="TreeGrafter"/>
</dbReference>
<dbReference type="Pfam" id="PF12440">
    <property type="entry name" value="MAGE_N"/>
    <property type="match status" value="1"/>
</dbReference>
<reference evidence="3 4" key="2">
    <citation type="journal article" date="2018" name="Annu Rev Anim Biosci">
        <title>Bat Biology, Genomes, and the Bat1K Project: To Generate Chromosome-Level Genomes for All Living Bat Species.</title>
        <authorList>
            <person name="Teeling E.C."/>
            <person name="Vernes S.C."/>
            <person name="Davalos L.M."/>
            <person name="Ray D.A."/>
            <person name="Gilbert M.T.P."/>
            <person name="Myers E."/>
        </authorList>
    </citation>
    <scope>NUCLEOTIDE SEQUENCE</scope>
</reference>